<sequence>MFRLLLALFGAELRHVVRHAARRAAVTALLFGIGAILVGVSLLAFLVGAFLMLAARYDPVTAALVIAAFTLLIGLIFLLCALLRARRRPARSFGAYAAAAAPVAPPAVTPAAGLGVPPGSVPGAAPPASASSVIAIAAGAALVGLILGRRI</sequence>
<reference evidence="2 3" key="1">
    <citation type="submission" date="2022-04" db="EMBL/GenBank/DDBJ databases">
        <authorList>
            <person name="Grouzdev D.S."/>
            <person name="Pantiukh K.S."/>
            <person name="Krutkina M.S."/>
        </authorList>
    </citation>
    <scope>NUCLEOTIDE SEQUENCE [LARGE SCALE GENOMIC DNA]</scope>
    <source>
        <strain evidence="2 3">Jip08</strain>
    </source>
</reference>
<comment type="caution">
    <text evidence="2">The sequence shown here is derived from an EMBL/GenBank/DDBJ whole genome shotgun (WGS) entry which is preliminary data.</text>
</comment>
<keyword evidence="3" id="KW-1185">Reference proteome</keyword>
<keyword evidence="1" id="KW-0472">Membrane</keyword>
<dbReference type="RefSeq" id="WP_247198597.1">
    <property type="nucleotide sequence ID" value="NZ_JALKCG010000001.1"/>
</dbReference>
<keyword evidence="1" id="KW-1133">Transmembrane helix</keyword>
<evidence type="ECO:0000256" key="1">
    <source>
        <dbReference type="SAM" id="Phobius"/>
    </source>
</evidence>
<evidence type="ECO:0000313" key="3">
    <source>
        <dbReference type="Proteomes" id="UP001202867"/>
    </source>
</evidence>
<reference evidence="3" key="2">
    <citation type="submission" date="2023-07" db="EMBL/GenBank/DDBJ databases">
        <title>Ancylobacter moscoviensis sp. nov., facultatively methylotrophic bacteria from activated sludge and the reclassification of Starkeya novella (Starkey 1934) Kelly et al. 2000 as Ancylobacter novellus comb. nov., Starkeya koreensis Im et al. 2006 as Ancylobacter koreensis comb.nov., Angulomicrobium tetraedrale Vasil'eva et al. 1986 as Ancylobacter tetraedralis comb. nov., Angulomicrobium amanitiforme Fritz et al. 2004 as Ancylobacter amanitiformis comb. nov. and Methylorhabdus multivorans Doronina et al. 1996 as Ancylobacter multivorans comb. nov. and emended description of the genus Ancylobacter.</title>
        <authorList>
            <person name="Doronina N."/>
            <person name="Chemodurova A."/>
            <person name="Grouzdev D."/>
            <person name="Koziaeva V."/>
            <person name="Shi W."/>
            <person name="Wu L."/>
            <person name="Kaparullina E."/>
        </authorList>
    </citation>
    <scope>NUCLEOTIDE SEQUENCE [LARGE SCALE GENOMIC DNA]</scope>
    <source>
        <strain evidence="3">Jip08</strain>
    </source>
</reference>
<dbReference type="EMBL" id="JALKCG010000001">
    <property type="protein sequence ID" value="MCK0206945.1"/>
    <property type="molecule type" value="Genomic_DNA"/>
</dbReference>
<gene>
    <name evidence="2" type="ORF">MWN33_02740</name>
</gene>
<proteinExistence type="predicted"/>
<accession>A0ABT0DI35</accession>
<feature type="transmembrane region" description="Helical" evidence="1">
    <location>
        <begin position="95"/>
        <end position="116"/>
    </location>
</feature>
<feature type="transmembrane region" description="Helical" evidence="1">
    <location>
        <begin position="28"/>
        <end position="54"/>
    </location>
</feature>
<organism evidence="2 3">
    <name type="scientific">Ancylobacter koreensis</name>
    <dbReference type="NCBI Taxonomy" id="266121"/>
    <lineage>
        <taxon>Bacteria</taxon>
        <taxon>Pseudomonadati</taxon>
        <taxon>Pseudomonadota</taxon>
        <taxon>Alphaproteobacteria</taxon>
        <taxon>Hyphomicrobiales</taxon>
        <taxon>Xanthobacteraceae</taxon>
        <taxon>Ancylobacter</taxon>
    </lineage>
</organism>
<keyword evidence="1" id="KW-0812">Transmembrane</keyword>
<feature type="transmembrane region" description="Helical" evidence="1">
    <location>
        <begin position="60"/>
        <end position="83"/>
    </location>
</feature>
<evidence type="ECO:0008006" key="4">
    <source>
        <dbReference type="Google" id="ProtNLM"/>
    </source>
</evidence>
<protein>
    <recommendedName>
        <fullName evidence="4">Holin-X, holin superfamily III</fullName>
    </recommendedName>
</protein>
<feature type="transmembrane region" description="Helical" evidence="1">
    <location>
        <begin position="128"/>
        <end position="148"/>
    </location>
</feature>
<evidence type="ECO:0000313" key="2">
    <source>
        <dbReference type="EMBL" id="MCK0206945.1"/>
    </source>
</evidence>
<name>A0ABT0DI35_9HYPH</name>
<dbReference type="Proteomes" id="UP001202867">
    <property type="component" value="Unassembled WGS sequence"/>
</dbReference>